<dbReference type="GO" id="GO:0006071">
    <property type="term" value="P:glycerol metabolic process"/>
    <property type="evidence" value="ECO:0007669"/>
    <property type="project" value="UniProtKB-KW"/>
</dbReference>
<organism evidence="11 12">
    <name type="scientific">Coccomyxa viridis</name>
    <dbReference type="NCBI Taxonomy" id="1274662"/>
    <lineage>
        <taxon>Eukaryota</taxon>
        <taxon>Viridiplantae</taxon>
        <taxon>Chlorophyta</taxon>
        <taxon>core chlorophytes</taxon>
        <taxon>Trebouxiophyceae</taxon>
        <taxon>Trebouxiophyceae incertae sedis</taxon>
        <taxon>Coccomyxaceae</taxon>
        <taxon>Coccomyxa</taxon>
    </lineage>
</organism>
<dbReference type="Gene3D" id="3.20.20.190">
    <property type="entry name" value="Phosphatidylinositol (PI) phosphodiesterase"/>
    <property type="match status" value="1"/>
</dbReference>
<dbReference type="EMBL" id="CAUYUE010000011">
    <property type="protein sequence ID" value="CAK0784729.1"/>
    <property type="molecule type" value="Genomic_DNA"/>
</dbReference>
<dbReference type="AlphaFoldDB" id="A0AAV1IFH0"/>
<evidence type="ECO:0000256" key="2">
    <source>
        <dbReference type="ARBA" id="ARBA00012247"/>
    </source>
</evidence>
<dbReference type="GO" id="GO:0006629">
    <property type="term" value="P:lipid metabolic process"/>
    <property type="evidence" value="ECO:0007669"/>
    <property type="project" value="InterPro"/>
</dbReference>
<keyword evidence="8" id="KW-1133">Transmembrane helix</keyword>
<keyword evidence="4" id="KW-0319">Glycerol metabolism</keyword>
<feature type="signal peptide" evidence="9">
    <location>
        <begin position="1"/>
        <end position="23"/>
    </location>
</feature>
<keyword evidence="8" id="KW-0472">Membrane</keyword>
<evidence type="ECO:0000256" key="7">
    <source>
        <dbReference type="SAM" id="MobiDB-lite"/>
    </source>
</evidence>
<dbReference type="PROSITE" id="PS50007">
    <property type="entry name" value="PIPLC_X_DOMAIN"/>
    <property type="match status" value="1"/>
</dbReference>
<keyword evidence="8" id="KW-0812">Transmembrane</keyword>
<feature type="chain" id="PRO_5043729428" description="glycerophosphodiester phosphodiesterase" evidence="9">
    <location>
        <begin position="24"/>
        <end position="509"/>
    </location>
</feature>
<feature type="region of interest" description="Disordered" evidence="7">
    <location>
        <begin position="488"/>
        <end position="509"/>
    </location>
</feature>
<feature type="transmembrane region" description="Helical" evidence="8">
    <location>
        <begin position="403"/>
        <end position="427"/>
    </location>
</feature>
<dbReference type="EC" id="3.1.4.46" evidence="2"/>
<evidence type="ECO:0000313" key="11">
    <source>
        <dbReference type="EMBL" id="CAK0784729.1"/>
    </source>
</evidence>
<comment type="caution">
    <text evidence="11">The sequence shown here is derived from an EMBL/GenBank/DDBJ whole genome shotgun (WGS) entry which is preliminary data.</text>
</comment>
<name>A0AAV1IFH0_9CHLO</name>
<evidence type="ECO:0000256" key="1">
    <source>
        <dbReference type="ARBA" id="ARBA00007277"/>
    </source>
</evidence>
<dbReference type="SUPFAM" id="SSF51695">
    <property type="entry name" value="PLC-like phosphodiesterases"/>
    <property type="match status" value="2"/>
</dbReference>
<evidence type="ECO:0000259" key="10">
    <source>
        <dbReference type="PROSITE" id="PS51704"/>
    </source>
</evidence>
<comment type="catalytic activity">
    <reaction evidence="6">
        <text>a sn-glycero-3-phosphodiester + H2O = an alcohol + sn-glycerol 3-phosphate + H(+)</text>
        <dbReference type="Rhea" id="RHEA:12969"/>
        <dbReference type="ChEBI" id="CHEBI:15377"/>
        <dbReference type="ChEBI" id="CHEBI:15378"/>
        <dbReference type="ChEBI" id="CHEBI:30879"/>
        <dbReference type="ChEBI" id="CHEBI:57597"/>
        <dbReference type="ChEBI" id="CHEBI:83408"/>
        <dbReference type="EC" id="3.1.4.46"/>
    </reaction>
</comment>
<evidence type="ECO:0000256" key="6">
    <source>
        <dbReference type="ARBA" id="ARBA00047512"/>
    </source>
</evidence>
<dbReference type="InterPro" id="IPR017946">
    <property type="entry name" value="PLC-like_Pdiesterase_TIM-brl"/>
</dbReference>
<keyword evidence="3 9" id="KW-0732">Signal</keyword>
<evidence type="ECO:0000256" key="4">
    <source>
        <dbReference type="ARBA" id="ARBA00022798"/>
    </source>
</evidence>
<sequence length="509" mass="54262">MRSMGDARRTFILLSVALYVCSAISRKSTTIIAHRGSPCNFPEETLEGYQHAMSNGADYIEMDVVSTKDGALLLRHNLTLDDSTTIAEHPEFADRRWTRTLPDGRTQSGFFAVNYTLAELKTIYAKQAIAGRSQASDHGYRLRTLPEVLALAARSRSRGKPVGVYIEDKDPAFHESAGLPLEKKLVEALVSAGYKEDAGVAVILQSFEEQSLRKLSGLLEAEGMAGRAGLVWLLDCSANITDAQLDGFAAYGTGIGPEKSLVAPLVSAAECNRPAGAALCTAVASGQACTGRLASGASAARNGSASGAPLPAQRSVGLVQRAHQRGLLVHAYTFRNEERFMAVDFAGDPLAELTHYQQLGVDGVFVDCPSTAKEWLLATGQLSAGPSSWAGTIVSGPGPRASAAISAFSILVTLTVVALACGISACIKRRRRHRARYDLFPTDLFNTRDLNWYPPSDYRTAVVGNKGVADHEEDELPTSTAIMMTAIDSSPRAAEQQHKGPAGPPVNGS</sequence>
<reference evidence="11 12" key="1">
    <citation type="submission" date="2023-10" db="EMBL/GenBank/DDBJ databases">
        <authorList>
            <person name="Maclean D."/>
            <person name="Macfadyen A."/>
        </authorList>
    </citation>
    <scope>NUCLEOTIDE SEQUENCE [LARGE SCALE GENOMIC DNA]</scope>
</reference>
<gene>
    <name evidence="11" type="ORF">CVIRNUC_007933</name>
</gene>
<feature type="domain" description="GP-PDE" evidence="10">
    <location>
        <begin position="29"/>
        <end position="376"/>
    </location>
</feature>
<evidence type="ECO:0000256" key="9">
    <source>
        <dbReference type="SAM" id="SignalP"/>
    </source>
</evidence>
<dbReference type="PANTHER" id="PTHR43620">
    <property type="entry name" value="GLYCEROPHOSPHORYL DIESTER PHOSPHODIESTERASE"/>
    <property type="match status" value="1"/>
</dbReference>
<dbReference type="Proteomes" id="UP001314263">
    <property type="component" value="Unassembled WGS sequence"/>
</dbReference>
<evidence type="ECO:0000256" key="5">
    <source>
        <dbReference type="ARBA" id="ARBA00022801"/>
    </source>
</evidence>
<proteinExistence type="inferred from homology"/>
<dbReference type="PROSITE" id="PS51704">
    <property type="entry name" value="GP_PDE"/>
    <property type="match status" value="1"/>
</dbReference>
<evidence type="ECO:0000256" key="3">
    <source>
        <dbReference type="ARBA" id="ARBA00022729"/>
    </source>
</evidence>
<dbReference type="PANTHER" id="PTHR43620:SF7">
    <property type="entry name" value="GLYCEROPHOSPHODIESTER PHOSPHODIESTERASE GDPD5-RELATED"/>
    <property type="match status" value="1"/>
</dbReference>
<dbReference type="InterPro" id="IPR030395">
    <property type="entry name" value="GP_PDE_dom"/>
</dbReference>
<dbReference type="GO" id="GO:0008889">
    <property type="term" value="F:glycerophosphodiester phosphodiesterase activity"/>
    <property type="evidence" value="ECO:0007669"/>
    <property type="project" value="UniProtKB-EC"/>
</dbReference>
<protein>
    <recommendedName>
        <fullName evidence="2">glycerophosphodiester phosphodiesterase</fullName>
        <ecNumber evidence="2">3.1.4.46</ecNumber>
    </recommendedName>
</protein>
<keyword evidence="12" id="KW-1185">Reference proteome</keyword>
<evidence type="ECO:0000313" key="12">
    <source>
        <dbReference type="Proteomes" id="UP001314263"/>
    </source>
</evidence>
<keyword evidence="5" id="KW-0378">Hydrolase</keyword>
<accession>A0AAV1IFH0</accession>
<dbReference type="Pfam" id="PF03009">
    <property type="entry name" value="GDPD"/>
    <property type="match status" value="2"/>
</dbReference>
<evidence type="ECO:0000256" key="8">
    <source>
        <dbReference type="SAM" id="Phobius"/>
    </source>
</evidence>
<comment type="similarity">
    <text evidence="1">Belongs to the glycerophosphoryl diester phosphodiesterase family.</text>
</comment>